<sequence length="142" mass="16244">MYKGIKKLAELILESEEKFLTGQDEQEICLGSLLKTGAQDEIWVSEDGEYHTVMIGNKEEQDNSMQVCHEFEHPVCLPKLLWIANALQKLLEQANGNLPIEEDENPELIRYAADIIRKYADGLSHDERSAKEICEENRQNIA</sequence>
<evidence type="ECO:0008006" key="3">
    <source>
        <dbReference type="Google" id="ProtNLM"/>
    </source>
</evidence>
<dbReference type="RefSeq" id="WP_349228683.1">
    <property type="nucleotide sequence ID" value="NZ_JBBMFJ010000005.1"/>
</dbReference>
<gene>
    <name evidence="1" type="ORF">WMO41_04150</name>
</gene>
<protein>
    <recommendedName>
        <fullName evidence="3">Immunity protein Imm6</fullName>
    </recommendedName>
</protein>
<proteinExistence type="predicted"/>
<name>A0ABV1HL49_9FIRM</name>
<accession>A0ABV1HL49</accession>
<organism evidence="1 2">
    <name type="scientific">Ventrimonas faecis</name>
    <dbReference type="NCBI Taxonomy" id="3133170"/>
    <lineage>
        <taxon>Bacteria</taxon>
        <taxon>Bacillati</taxon>
        <taxon>Bacillota</taxon>
        <taxon>Clostridia</taxon>
        <taxon>Lachnospirales</taxon>
        <taxon>Lachnospiraceae</taxon>
        <taxon>Ventrimonas</taxon>
    </lineage>
</organism>
<comment type="caution">
    <text evidence="1">The sequence shown here is derived from an EMBL/GenBank/DDBJ whole genome shotgun (WGS) entry which is preliminary data.</text>
</comment>
<dbReference type="EMBL" id="JBBMFJ010000005">
    <property type="protein sequence ID" value="MEQ2562363.1"/>
    <property type="molecule type" value="Genomic_DNA"/>
</dbReference>
<dbReference type="Proteomes" id="UP001437460">
    <property type="component" value="Unassembled WGS sequence"/>
</dbReference>
<evidence type="ECO:0000313" key="1">
    <source>
        <dbReference type="EMBL" id="MEQ2562363.1"/>
    </source>
</evidence>
<keyword evidence="2" id="KW-1185">Reference proteome</keyword>
<reference evidence="1 2" key="1">
    <citation type="submission" date="2024-03" db="EMBL/GenBank/DDBJ databases">
        <title>Human intestinal bacterial collection.</title>
        <authorList>
            <person name="Pauvert C."/>
            <person name="Hitch T.C.A."/>
            <person name="Clavel T."/>
        </authorList>
    </citation>
    <scope>NUCLEOTIDE SEQUENCE [LARGE SCALE GENOMIC DNA]</scope>
    <source>
        <strain evidence="1 2">CLA-AP-H27</strain>
    </source>
</reference>
<evidence type="ECO:0000313" key="2">
    <source>
        <dbReference type="Proteomes" id="UP001437460"/>
    </source>
</evidence>